<keyword evidence="1" id="KW-0812">Transmembrane</keyword>
<dbReference type="Pfam" id="PF16344">
    <property type="entry name" value="FecR_C"/>
    <property type="match status" value="1"/>
</dbReference>
<keyword evidence="5" id="KW-1185">Reference proteome</keyword>
<feature type="domain" description="FecR protein" evidence="2">
    <location>
        <begin position="118"/>
        <end position="203"/>
    </location>
</feature>
<keyword evidence="1" id="KW-0472">Membrane</keyword>
<dbReference type="PANTHER" id="PTHR30273:SF2">
    <property type="entry name" value="PROTEIN FECR"/>
    <property type="match status" value="1"/>
</dbReference>
<dbReference type="Gene3D" id="2.60.120.1440">
    <property type="match status" value="1"/>
</dbReference>
<gene>
    <name evidence="4" type="ORF">LT679_16305</name>
</gene>
<reference evidence="4 5" key="1">
    <citation type="submission" date="2021-12" db="EMBL/GenBank/DDBJ databases">
        <title>Mucilaginibacter roseus genome.</title>
        <authorList>
            <person name="Ferreira J.R."/>
            <person name="Newman J.D."/>
        </authorList>
    </citation>
    <scope>NUCLEOTIDE SEQUENCE [LARGE SCALE GENOMIC DNA]</scope>
    <source>
        <strain evidence="4 5">LMG 28454</strain>
    </source>
</reference>
<dbReference type="InterPro" id="IPR012373">
    <property type="entry name" value="Ferrdict_sens_TM"/>
</dbReference>
<sequence>MAVTERIRLLILRWRKGQLTPEERKELDSWYDRDLPENLLIDENTTEDSYRQALLTKIHAQIGERNISSKSYSKIWLRAAAILLLAASAVLIIFRYSGVTNHSMPLLTVNGNTTLVKRLVLPDSSIIWLKGNSTISFPQKFDRRNRLVTLHGEALFEVSHHSKWPFKIRSGNFTTTVLGTSFNIRTGENDDDYNIDVLTGRVQVVRSRQGKDDDIYYVKANEVFKAAEMKVETVPTEEKKIQRALLTAGTTYDMDFDKVPFEAIMHQFASKFDMEFEGYTGEYKACTITADLTGLPMEKALKILCLSINATYKITGNKIKLTGGGCF</sequence>
<keyword evidence="1" id="KW-1133">Transmembrane helix</keyword>
<organism evidence="4 5">
    <name type="scientific">Mucilaginibacter roseus</name>
    <dbReference type="NCBI Taxonomy" id="1528868"/>
    <lineage>
        <taxon>Bacteria</taxon>
        <taxon>Pseudomonadati</taxon>
        <taxon>Bacteroidota</taxon>
        <taxon>Sphingobacteriia</taxon>
        <taxon>Sphingobacteriales</taxon>
        <taxon>Sphingobacteriaceae</taxon>
        <taxon>Mucilaginibacter</taxon>
    </lineage>
</organism>
<comment type="caution">
    <text evidence="4">The sequence shown here is derived from an EMBL/GenBank/DDBJ whole genome shotgun (WGS) entry which is preliminary data.</text>
</comment>
<dbReference type="InterPro" id="IPR032508">
    <property type="entry name" value="FecR_C"/>
</dbReference>
<dbReference type="Proteomes" id="UP001199919">
    <property type="component" value="Unassembled WGS sequence"/>
</dbReference>
<dbReference type="PIRSF" id="PIRSF018266">
    <property type="entry name" value="FecR"/>
    <property type="match status" value="1"/>
</dbReference>
<feature type="transmembrane region" description="Helical" evidence="1">
    <location>
        <begin position="75"/>
        <end position="96"/>
    </location>
</feature>
<evidence type="ECO:0000256" key="1">
    <source>
        <dbReference type="SAM" id="Phobius"/>
    </source>
</evidence>
<dbReference type="EMBL" id="JAJPWV010000005">
    <property type="protein sequence ID" value="MCD8742175.1"/>
    <property type="molecule type" value="Genomic_DNA"/>
</dbReference>
<dbReference type="InterPro" id="IPR006860">
    <property type="entry name" value="FecR"/>
</dbReference>
<protein>
    <submittedName>
        <fullName evidence="4">FecR family protein</fullName>
    </submittedName>
</protein>
<evidence type="ECO:0000259" key="3">
    <source>
        <dbReference type="Pfam" id="PF16344"/>
    </source>
</evidence>
<evidence type="ECO:0000313" key="5">
    <source>
        <dbReference type="Proteomes" id="UP001199919"/>
    </source>
</evidence>
<evidence type="ECO:0000259" key="2">
    <source>
        <dbReference type="Pfam" id="PF04773"/>
    </source>
</evidence>
<accession>A0ABS8U7J0</accession>
<dbReference type="Gene3D" id="3.55.50.30">
    <property type="match status" value="1"/>
</dbReference>
<proteinExistence type="predicted"/>
<dbReference type="RefSeq" id="WP_232178734.1">
    <property type="nucleotide sequence ID" value="NZ_JAJPWV010000005.1"/>
</dbReference>
<feature type="domain" description="Protein FecR C-terminal" evidence="3">
    <location>
        <begin position="254"/>
        <end position="320"/>
    </location>
</feature>
<dbReference type="PANTHER" id="PTHR30273">
    <property type="entry name" value="PERIPLASMIC SIGNAL SENSOR AND SIGMA FACTOR ACTIVATOR FECR-RELATED"/>
    <property type="match status" value="1"/>
</dbReference>
<dbReference type="Pfam" id="PF04773">
    <property type="entry name" value="FecR"/>
    <property type="match status" value="1"/>
</dbReference>
<name>A0ABS8U7J0_9SPHI</name>
<evidence type="ECO:0000313" key="4">
    <source>
        <dbReference type="EMBL" id="MCD8742175.1"/>
    </source>
</evidence>